<dbReference type="RefSeq" id="XP_004335878.1">
    <property type="nucleotide sequence ID" value="XM_004335830.1"/>
</dbReference>
<keyword evidence="2" id="KW-0812">Transmembrane</keyword>
<dbReference type="VEuPathDB" id="AmoebaDB:ACA1_077190"/>
<keyword evidence="2" id="KW-1133">Transmembrane helix</keyword>
<dbReference type="SUPFAM" id="SSF51197">
    <property type="entry name" value="Clavaminate synthase-like"/>
    <property type="match status" value="1"/>
</dbReference>
<reference evidence="4 5" key="1">
    <citation type="journal article" date="2013" name="Genome Biol.">
        <title>Genome of Acanthamoeba castellanii highlights extensive lateral gene transfer and early evolution of tyrosine kinase signaling.</title>
        <authorList>
            <person name="Clarke M."/>
            <person name="Lohan A.J."/>
            <person name="Liu B."/>
            <person name="Lagkouvardos I."/>
            <person name="Roy S."/>
            <person name="Zafar N."/>
            <person name="Bertelli C."/>
            <person name="Schilde C."/>
            <person name="Kianianmomeni A."/>
            <person name="Burglin T.R."/>
            <person name="Frech C."/>
            <person name="Turcotte B."/>
            <person name="Kopec K.O."/>
            <person name="Synnott J.M."/>
            <person name="Choo C."/>
            <person name="Paponov I."/>
            <person name="Finkler A."/>
            <person name="Soon Heng Tan C."/>
            <person name="Hutchins A.P."/>
            <person name="Weinmeier T."/>
            <person name="Rattei T."/>
            <person name="Chu J.S."/>
            <person name="Gimenez G."/>
            <person name="Irimia M."/>
            <person name="Rigden D.J."/>
            <person name="Fitzpatrick D.A."/>
            <person name="Lorenzo-Morales J."/>
            <person name="Bateman A."/>
            <person name="Chiu C.H."/>
            <person name="Tang P."/>
            <person name="Hegemann P."/>
            <person name="Fromm H."/>
            <person name="Raoult D."/>
            <person name="Greub G."/>
            <person name="Miranda-Saavedra D."/>
            <person name="Chen N."/>
            <person name="Nash P."/>
            <person name="Ginger M.L."/>
            <person name="Horn M."/>
            <person name="Schaap P."/>
            <person name="Caler L."/>
            <person name="Loftus B."/>
        </authorList>
    </citation>
    <scope>NUCLEOTIDE SEQUENCE [LARGE SCALE GENOMIC DNA]</scope>
    <source>
        <strain evidence="4 5">Neff</strain>
    </source>
</reference>
<organism evidence="4 5">
    <name type="scientific">Acanthamoeba castellanii (strain ATCC 30010 / Neff)</name>
    <dbReference type="NCBI Taxonomy" id="1257118"/>
    <lineage>
        <taxon>Eukaryota</taxon>
        <taxon>Amoebozoa</taxon>
        <taxon>Discosea</taxon>
        <taxon>Longamoebia</taxon>
        <taxon>Centramoebida</taxon>
        <taxon>Acanthamoebidae</taxon>
        <taxon>Acanthamoeba</taxon>
    </lineage>
</organism>
<dbReference type="Proteomes" id="UP000011083">
    <property type="component" value="Unassembled WGS sequence"/>
</dbReference>
<evidence type="ECO:0000256" key="1">
    <source>
        <dbReference type="SAM" id="MobiDB-lite"/>
    </source>
</evidence>
<evidence type="ECO:0000313" key="4">
    <source>
        <dbReference type="EMBL" id="ELR13865.1"/>
    </source>
</evidence>
<keyword evidence="5" id="KW-1185">Reference proteome</keyword>
<evidence type="ECO:0000259" key="3">
    <source>
        <dbReference type="Pfam" id="PF13621"/>
    </source>
</evidence>
<accession>L8GLB0</accession>
<keyword evidence="2" id="KW-0472">Membrane</keyword>
<dbReference type="EMBL" id="KB008074">
    <property type="protein sequence ID" value="ELR13865.1"/>
    <property type="molecule type" value="Genomic_DNA"/>
</dbReference>
<feature type="region of interest" description="Disordered" evidence="1">
    <location>
        <begin position="1"/>
        <end position="29"/>
    </location>
</feature>
<dbReference type="InterPro" id="IPR041667">
    <property type="entry name" value="Cupin_8"/>
</dbReference>
<gene>
    <name evidence="4" type="ORF">ACA1_077190</name>
</gene>
<feature type="domain" description="Cupin-like" evidence="3">
    <location>
        <begin position="127"/>
        <end position="308"/>
    </location>
</feature>
<feature type="compositionally biased region" description="Basic residues" evidence="1">
    <location>
        <begin position="1"/>
        <end position="15"/>
    </location>
</feature>
<dbReference type="PANTHER" id="PTHR12461:SF105">
    <property type="entry name" value="HYPOXIA-INDUCIBLE FACTOR 1-ALPHA INHIBITOR"/>
    <property type="match status" value="1"/>
</dbReference>
<dbReference type="Gene3D" id="2.60.120.10">
    <property type="entry name" value="Jelly Rolls"/>
    <property type="match status" value="1"/>
</dbReference>
<dbReference type="OrthoDB" id="47172at2759"/>
<dbReference type="KEGG" id="acan:ACA1_077190"/>
<dbReference type="AlphaFoldDB" id="L8GLB0"/>
<name>L8GLB0_ACACF</name>
<feature type="transmembrane region" description="Helical" evidence="2">
    <location>
        <begin position="36"/>
        <end position="54"/>
    </location>
</feature>
<sequence length="476" mass="53392">MKRKGSKVAGTKKKAPPTAAPSTHAPYKPGTTPPSALLVAVVVVVLGVLAWYWWHTPLSGGPERPWSLARNVRRDLGVPVVDGWSGTGGGSFFAAIADHRALVSGSSDRGGATDDDVIAQASGGGPVPVVLRRTAMIERWPALSLWRSPEYLASRPDKGQDMWTQGVPNMPEQNYSSVHMNATDFFRRIHGAPDGKYYYHYGRVRGSLAADVSPSDPLWRTRDDAAHFGLFLWLSGADVRPAIHFDSDHNFFVHLNGSKKFVLFPPWEWENLYLYPRIHPSWHKSQLSFDAVPLETYPNAPRARAYEVGSTSPAVARWSLTIAFAHKPMHELFTVHYETLTWRHYRGKDQIIAVKLYTEMLAKRLLGSRAQQFVEAVLRSRWPEPMQSLVRETATISCDARWEATCDRDMLEGLRDDVDITMDCFERLVEPSLKNSRYARAIADILLADWIELSASEVVGAANTFLFLRDCLYFPA</sequence>
<evidence type="ECO:0000313" key="5">
    <source>
        <dbReference type="Proteomes" id="UP000011083"/>
    </source>
</evidence>
<dbReference type="PANTHER" id="PTHR12461">
    <property type="entry name" value="HYPOXIA-INDUCIBLE FACTOR 1 ALPHA INHIBITOR-RELATED"/>
    <property type="match status" value="1"/>
</dbReference>
<proteinExistence type="predicted"/>
<protein>
    <recommendedName>
        <fullName evidence="3">Cupin-like domain-containing protein</fullName>
    </recommendedName>
</protein>
<dbReference type="GeneID" id="14914389"/>
<dbReference type="InterPro" id="IPR014710">
    <property type="entry name" value="RmlC-like_jellyroll"/>
</dbReference>
<evidence type="ECO:0000256" key="2">
    <source>
        <dbReference type="SAM" id="Phobius"/>
    </source>
</evidence>
<dbReference type="Pfam" id="PF13621">
    <property type="entry name" value="Cupin_8"/>
    <property type="match status" value="1"/>
</dbReference>